<keyword evidence="2" id="KW-1185">Reference proteome</keyword>
<gene>
    <name evidence="1" type="ORF">Vadar_030348</name>
</gene>
<organism evidence="1 2">
    <name type="scientific">Vaccinium darrowii</name>
    <dbReference type="NCBI Taxonomy" id="229202"/>
    <lineage>
        <taxon>Eukaryota</taxon>
        <taxon>Viridiplantae</taxon>
        <taxon>Streptophyta</taxon>
        <taxon>Embryophyta</taxon>
        <taxon>Tracheophyta</taxon>
        <taxon>Spermatophyta</taxon>
        <taxon>Magnoliopsida</taxon>
        <taxon>eudicotyledons</taxon>
        <taxon>Gunneridae</taxon>
        <taxon>Pentapetalae</taxon>
        <taxon>asterids</taxon>
        <taxon>Ericales</taxon>
        <taxon>Ericaceae</taxon>
        <taxon>Vaccinioideae</taxon>
        <taxon>Vaccinieae</taxon>
        <taxon>Vaccinium</taxon>
    </lineage>
</organism>
<proteinExistence type="predicted"/>
<accession>A0ACB7YZL7</accession>
<dbReference type="EMBL" id="CM037153">
    <property type="protein sequence ID" value="KAH7859005.1"/>
    <property type="molecule type" value="Genomic_DNA"/>
</dbReference>
<name>A0ACB7YZL7_9ERIC</name>
<evidence type="ECO:0000313" key="1">
    <source>
        <dbReference type="EMBL" id="KAH7859005.1"/>
    </source>
</evidence>
<reference evidence="1 2" key="1">
    <citation type="journal article" date="2021" name="Hortic Res">
        <title>High-quality reference genome and annotation aids understanding of berry development for evergreen blueberry (Vaccinium darrowii).</title>
        <authorList>
            <person name="Yu J."/>
            <person name="Hulse-Kemp A.M."/>
            <person name="Babiker E."/>
            <person name="Staton M."/>
        </authorList>
    </citation>
    <scope>NUCLEOTIDE SEQUENCE [LARGE SCALE GENOMIC DNA]</scope>
    <source>
        <strain evidence="2">cv. NJ 8807/NJ 8810</strain>
        <tissue evidence="1">Young leaf</tissue>
    </source>
</reference>
<protein>
    <submittedName>
        <fullName evidence="1">Uncharacterized protein</fullName>
    </submittedName>
</protein>
<evidence type="ECO:0000313" key="2">
    <source>
        <dbReference type="Proteomes" id="UP000828048"/>
    </source>
</evidence>
<dbReference type="Proteomes" id="UP000828048">
    <property type="component" value="Chromosome 3"/>
</dbReference>
<sequence length="509" mass="57100">MVKAFGWREVVLIYEDTEFRKRIGPYLTDSFMRINAQLRYRIAIFVSAAGDHILQELYKLKTLQTRVFVVHMLPTLASCFFLKVEEVGLMNKGYVWIISDVLTILSNSLDVDVISSMHGVLSVKPYVPNLNQLQNFTQRWRKLFRREHPNMDRFELSLHGLWAYDSAMALAMAVERSGIARSKFKKPVSANNLTDLAAIGYSEMGPRLLQAIKKIKFQGLSGEFHLVDGQLQQSAFQIVNVIGKGEMEIGFWTREYGISKKLRSPINKNDTNDEEDLEAIIWPDRSGVVPKGWEIPTDGHPNCTIDCDEDLVALYALVVTSRIARVDVVVKESIGSIVAVTVADGCSGSLTVGGAELISDVGDGFDMISSFCNHGNKELKPDGWRIAIKGVGQVFVDGAAGFQDSLCKYSLFHCFKFVYSRNDSERVVARCRSMNCTWFVKANLEKPSGMFRIKEFMNEHCCGADVLSTTSSRSSSGLIGRLFSETMRLTPSKRAVDVKKELKLEYGLM</sequence>
<comment type="caution">
    <text evidence="1">The sequence shown here is derived from an EMBL/GenBank/DDBJ whole genome shotgun (WGS) entry which is preliminary data.</text>
</comment>